<dbReference type="SUPFAM" id="SSF141868">
    <property type="entry name" value="EAL domain-like"/>
    <property type="match status" value="1"/>
</dbReference>
<dbReference type="SUPFAM" id="SSF55781">
    <property type="entry name" value="GAF domain-like"/>
    <property type="match status" value="1"/>
</dbReference>
<dbReference type="AlphaFoldDB" id="A0A7V7GWH0"/>
<dbReference type="Pfam" id="PF00990">
    <property type="entry name" value="GGDEF"/>
    <property type="match status" value="1"/>
</dbReference>
<dbReference type="PROSITE" id="PS50883">
    <property type="entry name" value="EAL"/>
    <property type="match status" value="1"/>
</dbReference>
<dbReference type="Pfam" id="PF01590">
    <property type="entry name" value="GAF"/>
    <property type="match status" value="1"/>
</dbReference>
<dbReference type="Gene3D" id="3.30.70.270">
    <property type="match status" value="1"/>
</dbReference>
<dbReference type="Gene3D" id="3.30.450.40">
    <property type="match status" value="1"/>
</dbReference>
<evidence type="ECO:0000313" key="3">
    <source>
        <dbReference type="Proteomes" id="UP000463138"/>
    </source>
</evidence>
<comment type="caution">
    <text evidence="2">The sequence shown here is derived from an EMBL/GenBank/DDBJ whole genome shotgun (WGS) entry which is preliminary data.</text>
</comment>
<dbReference type="CDD" id="cd01948">
    <property type="entry name" value="EAL"/>
    <property type="match status" value="1"/>
</dbReference>
<dbReference type="EMBL" id="QOVF01000001">
    <property type="protein sequence ID" value="KAA0696274.1"/>
    <property type="molecule type" value="Genomic_DNA"/>
</dbReference>
<dbReference type="SMART" id="SM00052">
    <property type="entry name" value="EAL"/>
    <property type="match status" value="1"/>
</dbReference>
<dbReference type="InterPro" id="IPR003018">
    <property type="entry name" value="GAF"/>
</dbReference>
<dbReference type="SMART" id="SM00065">
    <property type="entry name" value="GAF"/>
    <property type="match status" value="1"/>
</dbReference>
<sequence>MSVHEQDRLYALKKLNLLDTVPSDSFDRITRMASQLFNLPIAAISLTDEKRQWFKSRVGTDRSEIPRSDACDSEVTETATGLTIPDLLASPRYKNSVLVESGIRFYAGAPLTTREGYTLGAICVLGNEPRSMTAAELAVLQDLAAMVMDQIELQRAYGRLDPLTDLPNRSQFAVDLQEMSRDHQPTSVYVLFSEVVDVASMGSLQRVMGPAYVEELARSAGRLLGNTLPEGGRVYHLGPCQFAHLLIADSDEDVVREALALREALRRLTTGEAAAVMVRPAVGIARLKLEEQNSIDILRTAHSACLDARLTEKGVALYSSELDADHQRRFQMLVDFRSALEQPGQLHLEYQPRISTRSSETVGAEALLRWTHPEWGNISPTEFIPIIEQTQLARPLTEWVMRSAIKQAASWHAKGLTMCMSINISASNLEETDLVERLLEEMRMHALPVTSIEVELTESALVDYSPIASNQLDALLKAGIRVAIDDFGTGYSSLAYLQEIPAQVVKIDRSFIQRIEQEKRSRTLVKAMISMAHDLGYSVVAEGVEDHQTYAFLDSLGCDEVQGYFVSRPLPPEQFEQWMATSTQE</sequence>
<reference evidence="2 3" key="1">
    <citation type="submission" date="2018-07" db="EMBL/GenBank/DDBJ databases">
        <title>Pseudomonas laoshanensis sp. nov., isolated from soil.</title>
        <authorList>
            <person name="Sun J."/>
            <person name="Yu L."/>
            <person name="Wang M."/>
            <person name="Zhang C."/>
        </authorList>
    </citation>
    <scope>NUCLEOTIDE SEQUENCE [LARGE SCALE GENOMIC DNA]</scope>
    <source>
        <strain evidence="2 3">Y22</strain>
    </source>
</reference>
<feature type="domain" description="EAL" evidence="1">
    <location>
        <begin position="329"/>
        <end position="583"/>
    </location>
</feature>
<dbReference type="OrthoDB" id="9804951at2"/>
<evidence type="ECO:0000313" key="2">
    <source>
        <dbReference type="EMBL" id="KAA0696274.1"/>
    </source>
</evidence>
<dbReference type="Proteomes" id="UP000463138">
    <property type="component" value="Unassembled WGS sequence"/>
</dbReference>
<dbReference type="Pfam" id="PF00563">
    <property type="entry name" value="EAL"/>
    <property type="match status" value="1"/>
</dbReference>
<dbReference type="InterPro" id="IPR043128">
    <property type="entry name" value="Rev_trsase/Diguanyl_cyclase"/>
</dbReference>
<dbReference type="InterPro" id="IPR029787">
    <property type="entry name" value="Nucleotide_cyclase"/>
</dbReference>
<dbReference type="RefSeq" id="WP_149331239.1">
    <property type="nucleotide sequence ID" value="NZ_QOVF01000001.1"/>
</dbReference>
<accession>A0A7V7GWH0</accession>
<proteinExistence type="predicted"/>
<keyword evidence="3" id="KW-1185">Reference proteome</keyword>
<dbReference type="SMART" id="SM00267">
    <property type="entry name" value="GGDEF"/>
    <property type="match status" value="1"/>
</dbReference>
<gene>
    <name evidence="2" type="ORF">DT594_02640</name>
</gene>
<dbReference type="SUPFAM" id="SSF55073">
    <property type="entry name" value="Nucleotide cyclase"/>
    <property type="match status" value="1"/>
</dbReference>
<name>A0A7V7GWH0_9GAMM</name>
<dbReference type="PANTHER" id="PTHR33121:SF19">
    <property type="entry name" value="CYCLIC DI-GMP PHOSPHODIESTERASE PA2567"/>
    <property type="match status" value="1"/>
</dbReference>
<dbReference type="InterPro" id="IPR001633">
    <property type="entry name" value="EAL_dom"/>
</dbReference>
<evidence type="ECO:0000259" key="1">
    <source>
        <dbReference type="PROSITE" id="PS50883"/>
    </source>
</evidence>
<dbReference type="InterPro" id="IPR050706">
    <property type="entry name" value="Cyclic-di-GMP_PDE-like"/>
</dbReference>
<dbReference type="InterPro" id="IPR035919">
    <property type="entry name" value="EAL_sf"/>
</dbReference>
<dbReference type="InterPro" id="IPR029016">
    <property type="entry name" value="GAF-like_dom_sf"/>
</dbReference>
<dbReference type="InterPro" id="IPR000160">
    <property type="entry name" value="GGDEF_dom"/>
</dbReference>
<dbReference type="Gene3D" id="3.20.20.450">
    <property type="entry name" value="EAL domain"/>
    <property type="match status" value="1"/>
</dbReference>
<dbReference type="PANTHER" id="PTHR33121">
    <property type="entry name" value="CYCLIC DI-GMP PHOSPHODIESTERASE PDEF"/>
    <property type="match status" value="1"/>
</dbReference>
<organism evidence="2 3">
    <name type="scientific">Halopseudomonas laoshanensis</name>
    <dbReference type="NCBI Taxonomy" id="2268758"/>
    <lineage>
        <taxon>Bacteria</taxon>
        <taxon>Pseudomonadati</taxon>
        <taxon>Pseudomonadota</taxon>
        <taxon>Gammaproteobacteria</taxon>
        <taxon>Pseudomonadales</taxon>
        <taxon>Pseudomonadaceae</taxon>
        <taxon>Halopseudomonas</taxon>
    </lineage>
</organism>
<dbReference type="GO" id="GO:0071111">
    <property type="term" value="F:cyclic-guanylate-specific phosphodiesterase activity"/>
    <property type="evidence" value="ECO:0007669"/>
    <property type="project" value="InterPro"/>
</dbReference>
<protein>
    <submittedName>
        <fullName evidence="2">Phosphodiesterase</fullName>
    </submittedName>
</protein>